<feature type="compositionally biased region" description="Basic and acidic residues" evidence="1">
    <location>
        <begin position="349"/>
        <end position="367"/>
    </location>
</feature>
<dbReference type="AlphaFoldDB" id="A0A9X0HPI5"/>
<dbReference type="OrthoDB" id="9796594at2"/>
<proteinExistence type="predicted"/>
<evidence type="ECO:0000256" key="1">
    <source>
        <dbReference type="SAM" id="MobiDB-lite"/>
    </source>
</evidence>
<keyword evidence="5" id="KW-1185">Reference proteome</keyword>
<evidence type="ECO:0000313" key="5">
    <source>
        <dbReference type="Proteomes" id="UP000054223"/>
    </source>
</evidence>
<dbReference type="EMBL" id="LNAL01000003">
    <property type="protein sequence ID" value="KUG09703.1"/>
    <property type="molecule type" value="Genomic_DNA"/>
</dbReference>
<feature type="transmembrane region" description="Helical" evidence="2">
    <location>
        <begin position="73"/>
        <end position="92"/>
    </location>
</feature>
<reference evidence="4 5" key="1">
    <citation type="submission" date="2015-11" db="EMBL/GenBank/DDBJ databases">
        <title>Solirubrum puertoriconensis gen. nov. an environmental bacteria isolated in Puerto Rico.</title>
        <authorList>
            <person name="Cuebas-Irizarry M.F."/>
            <person name="Montalvo-Rodriguez R."/>
        </authorList>
    </citation>
    <scope>NUCLEOTIDE SEQUENCE [LARGE SCALE GENOMIC DNA]</scope>
    <source>
        <strain evidence="4 5">MC1A</strain>
    </source>
</reference>
<dbReference type="InterPro" id="IPR036691">
    <property type="entry name" value="Endo/exonu/phosph_ase_sf"/>
</dbReference>
<dbReference type="PANTHER" id="PTHR14859:SF15">
    <property type="entry name" value="ENDONUCLEASE_EXONUCLEASE_PHOSPHATASE DOMAIN-CONTAINING PROTEIN"/>
    <property type="match status" value="1"/>
</dbReference>
<dbReference type="InterPro" id="IPR005135">
    <property type="entry name" value="Endo/exonuclease/phosphatase"/>
</dbReference>
<evidence type="ECO:0000259" key="3">
    <source>
        <dbReference type="Pfam" id="PF03372"/>
    </source>
</evidence>
<comment type="caution">
    <text evidence="4">The sequence shown here is derived from an EMBL/GenBank/DDBJ whole genome shotgun (WGS) entry which is preliminary data.</text>
</comment>
<keyword evidence="2" id="KW-1133">Transmembrane helix</keyword>
<feature type="region of interest" description="Disordered" evidence="1">
    <location>
        <begin position="349"/>
        <end position="397"/>
    </location>
</feature>
<protein>
    <recommendedName>
        <fullName evidence="3">Endonuclease/exonuclease/phosphatase domain-containing protein</fullName>
    </recommendedName>
</protein>
<dbReference type="Pfam" id="PF03372">
    <property type="entry name" value="Exo_endo_phos"/>
    <property type="match status" value="1"/>
</dbReference>
<organism evidence="4 5">
    <name type="scientific">Solirubrum puertoriconensis</name>
    <dbReference type="NCBI Taxonomy" id="1751427"/>
    <lineage>
        <taxon>Bacteria</taxon>
        <taxon>Pseudomonadati</taxon>
        <taxon>Bacteroidota</taxon>
        <taxon>Cytophagia</taxon>
        <taxon>Cytophagales</taxon>
    </lineage>
</organism>
<dbReference type="InterPro" id="IPR051916">
    <property type="entry name" value="GPI-anchor_lipid_remodeler"/>
</dbReference>
<dbReference type="RefSeq" id="WP_059067943.1">
    <property type="nucleotide sequence ID" value="NZ_LNAL01000003.1"/>
</dbReference>
<dbReference type="Gene3D" id="3.60.10.10">
    <property type="entry name" value="Endonuclease/exonuclease/phosphatase"/>
    <property type="match status" value="1"/>
</dbReference>
<keyword evidence="2" id="KW-0812">Transmembrane</keyword>
<gene>
    <name evidence="4" type="ORF">ASU33_18630</name>
</gene>
<dbReference type="PANTHER" id="PTHR14859">
    <property type="entry name" value="CALCOFLUOR WHITE HYPERSENSITIVE PROTEIN PRECURSOR"/>
    <property type="match status" value="1"/>
</dbReference>
<dbReference type="GO" id="GO:0003824">
    <property type="term" value="F:catalytic activity"/>
    <property type="evidence" value="ECO:0007669"/>
    <property type="project" value="InterPro"/>
</dbReference>
<keyword evidence="2" id="KW-0472">Membrane</keyword>
<feature type="domain" description="Endonuclease/exonuclease/phosphatase" evidence="3">
    <location>
        <begin position="122"/>
        <end position="326"/>
    </location>
</feature>
<dbReference type="GO" id="GO:0006506">
    <property type="term" value="P:GPI anchor biosynthetic process"/>
    <property type="evidence" value="ECO:0007669"/>
    <property type="project" value="TreeGrafter"/>
</dbReference>
<dbReference type="GO" id="GO:0016020">
    <property type="term" value="C:membrane"/>
    <property type="evidence" value="ECO:0007669"/>
    <property type="project" value="GOC"/>
</dbReference>
<accession>A0A9X0HPI5</accession>
<evidence type="ECO:0000313" key="4">
    <source>
        <dbReference type="EMBL" id="KUG09703.1"/>
    </source>
</evidence>
<name>A0A9X0HPI5_SOLP1</name>
<dbReference type="Proteomes" id="UP000054223">
    <property type="component" value="Unassembled WGS sequence"/>
</dbReference>
<feature type="transmembrane region" description="Helical" evidence="2">
    <location>
        <begin position="45"/>
        <end position="67"/>
    </location>
</feature>
<evidence type="ECO:0000256" key="2">
    <source>
        <dbReference type="SAM" id="Phobius"/>
    </source>
</evidence>
<dbReference type="SUPFAM" id="SSF56219">
    <property type="entry name" value="DNase I-like"/>
    <property type="match status" value="1"/>
</dbReference>
<sequence length="397" mass="45068">MLTFLLTLFTRVLDGLVAIVGTAALVATLLPLVRREAWWIRVFDFPRLQVVGALVVALVGGVLLSFWQFDWLGPLFVLTMAGAIVYQLARILPYTNLLPKKVLDSSRATTDNDNHLSLLVTNVLMTNRDASRCLGVIQRCNPDIILAVETDQWWLEQLRSLEETHPYTAYAPLPNTYGMLVFSRLPLHNPEIRFLLDDDIPSFHAQVEMPNGQLVRMYGLHPKPPTPQESKTSTKRDAELLLVGHQIEDHDGPTIVAGDMNDVAWSHTSELFRRISRLLDPRMGRGLLPTFHADYRLLRWPLDHVFHSGHFKVASIERLPHIGSDHFPIYIRLSYEPHAKMQHLANMERPDESDFQEAAEKIQKGFEEETEQEAAEVKGQPQPVPIELQQPARPSAP</sequence>
<feature type="transmembrane region" description="Helical" evidence="2">
    <location>
        <begin position="12"/>
        <end position="33"/>
    </location>
</feature>